<evidence type="ECO:0008006" key="3">
    <source>
        <dbReference type="Google" id="ProtNLM"/>
    </source>
</evidence>
<protein>
    <recommendedName>
        <fullName evidence="3">Calcineurin-like phosphoesterase domain-containing protein</fullName>
    </recommendedName>
</protein>
<dbReference type="RefSeq" id="WP_110984364.1">
    <property type="nucleotide sequence ID" value="NZ_CAWNWM010000001.1"/>
</dbReference>
<dbReference type="SUPFAM" id="SSF56300">
    <property type="entry name" value="Metallo-dependent phosphatases"/>
    <property type="match status" value="1"/>
</dbReference>
<accession>A0A2W1JPI6</accession>
<name>A0A2W1JPI6_9CYAN</name>
<dbReference type="Gene3D" id="3.60.21.10">
    <property type="match status" value="1"/>
</dbReference>
<dbReference type="OrthoDB" id="58809at2"/>
<dbReference type="AlphaFoldDB" id="A0A2W1JPI6"/>
<sequence>MKATVTKPLLQRFGLSLLLWVVLLPTRIQAQSFRFIAVGDMPYSPQEQQVLDREIKDAISSSQAPFVVHYGDFKGGGETCSEALFTARRNQMYGLLPGRVFYTPGDNDWTDCDRPFLKAPISELDQLDLMRRLFFHEPLDLPESWAYARQPNFPENGRWQQNDVVFTTLHIVGTNNGRQEILLDDPELALSLVEARDQANRVWLQAAFDEAEDAQALVVIVQADVTDPDGSGACTAFHRMNCDAFANFRDQLMRLAANFREQGKPAKPVLLVHGDTNPFCLDKNFGGEMAPNLWRLNAWGDFQSPPDATEITVQPSIVDEPFTVKTLLRQNAPTPNCH</sequence>
<organism evidence="1 2">
    <name type="scientific">Acaryochloris thomasi RCC1774</name>
    <dbReference type="NCBI Taxonomy" id="1764569"/>
    <lineage>
        <taxon>Bacteria</taxon>
        <taxon>Bacillati</taxon>
        <taxon>Cyanobacteriota</taxon>
        <taxon>Cyanophyceae</taxon>
        <taxon>Acaryochloridales</taxon>
        <taxon>Acaryochloridaceae</taxon>
        <taxon>Acaryochloris</taxon>
        <taxon>Acaryochloris thomasi</taxon>
    </lineage>
</organism>
<proteinExistence type="predicted"/>
<keyword evidence="2" id="KW-1185">Reference proteome</keyword>
<dbReference type="Proteomes" id="UP000248857">
    <property type="component" value="Unassembled WGS sequence"/>
</dbReference>
<dbReference type="InterPro" id="IPR029052">
    <property type="entry name" value="Metallo-depent_PP-like"/>
</dbReference>
<comment type="caution">
    <text evidence="1">The sequence shown here is derived from an EMBL/GenBank/DDBJ whole genome shotgun (WGS) entry which is preliminary data.</text>
</comment>
<evidence type="ECO:0000313" key="2">
    <source>
        <dbReference type="Proteomes" id="UP000248857"/>
    </source>
</evidence>
<reference evidence="1 2" key="1">
    <citation type="journal article" date="2018" name="Sci. Rep.">
        <title>A novel species of the marine cyanobacterium Acaryochloris with a unique pigment content and lifestyle.</title>
        <authorList>
            <person name="Partensky F."/>
            <person name="Six C."/>
            <person name="Ratin M."/>
            <person name="Garczarek L."/>
            <person name="Vaulot D."/>
            <person name="Probert I."/>
            <person name="Calteau A."/>
            <person name="Gourvil P."/>
            <person name="Marie D."/>
            <person name="Grebert T."/>
            <person name="Bouchier C."/>
            <person name="Le Panse S."/>
            <person name="Gachenot M."/>
            <person name="Rodriguez F."/>
            <person name="Garrido J.L."/>
        </authorList>
    </citation>
    <scope>NUCLEOTIDE SEQUENCE [LARGE SCALE GENOMIC DNA]</scope>
    <source>
        <strain evidence="1 2">RCC1774</strain>
    </source>
</reference>
<gene>
    <name evidence="1" type="ORF">C1752_00388</name>
</gene>
<evidence type="ECO:0000313" key="1">
    <source>
        <dbReference type="EMBL" id="PZD75156.1"/>
    </source>
</evidence>
<dbReference type="EMBL" id="PQWO01000001">
    <property type="protein sequence ID" value="PZD75156.1"/>
    <property type="molecule type" value="Genomic_DNA"/>
</dbReference>